<keyword evidence="3" id="KW-1185">Reference proteome</keyword>
<evidence type="ECO:0000313" key="3">
    <source>
        <dbReference type="Proteomes" id="UP000019277"/>
    </source>
</evidence>
<dbReference type="eggNOG" id="COG1302">
    <property type="taxonomic scope" value="Bacteria"/>
</dbReference>
<gene>
    <name evidence="2" type="ORF">UO65_3025</name>
</gene>
<comment type="caution">
    <text evidence="2">The sequence shown here is derived from an EMBL/GenBank/DDBJ whole genome shotgun (WGS) entry which is preliminary data.</text>
</comment>
<comment type="similarity">
    <text evidence="1">Belongs to the asp23 family.</text>
</comment>
<protein>
    <recommendedName>
        <fullName evidence="4">Alkaline shock protein 23</fullName>
    </recommendedName>
</protein>
<dbReference type="EMBL" id="AYXG01000103">
    <property type="protein sequence ID" value="EWC61667.1"/>
    <property type="molecule type" value="Genomic_DNA"/>
</dbReference>
<name>W7IXT8_9PSEU</name>
<dbReference type="STRING" id="909613.UO65_3025"/>
<evidence type="ECO:0008006" key="4">
    <source>
        <dbReference type="Google" id="ProtNLM"/>
    </source>
</evidence>
<organism evidence="2 3">
    <name type="scientific">Actinokineospora spheciospongiae</name>
    <dbReference type="NCBI Taxonomy" id="909613"/>
    <lineage>
        <taxon>Bacteria</taxon>
        <taxon>Bacillati</taxon>
        <taxon>Actinomycetota</taxon>
        <taxon>Actinomycetes</taxon>
        <taxon>Pseudonocardiales</taxon>
        <taxon>Pseudonocardiaceae</taxon>
        <taxon>Actinokineospora</taxon>
    </lineage>
</organism>
<accession>W7IXT8</accession>
<dbReference type="InterPro" id="IPR005531">
    <property type="entry name" value="Asp23"/>
</dbReference>
<dbReference type="Pfam" id="PF03780">
    <property type="entry name" value="Asp23"/>
    <property type="match status" value="1"/>
</dbReference>
<dbReference type="Proteomes" id="UP000019277">
    <property type="component" value="Unassembled WGS sequence"/>
</dbReference>
<dbReference type="AlphaFoldDB" id="W7IXT8"/>
<reference evidence="2 3" key="1">
    <citation type="journal article" date="2014" name="Genome Announc.">
        <title>Draft Genome Sequence of the Antitrypanosomally Active Sponge-Associated Bacterium Actinokineospora sp. Strain EG49.</title>
        <authorList>
            <person name="Harjes J."/>
            <person name="Ryu T."/>
            <person name="Abdelmohsen U.R."/>
            <person name="Moitinho-Silva L."/>
            <person name="Horn H."/>
            <person name="Ravasi T."/>
            <person name="Hentschel U."/>
        </authorList>
    </citation>
    <scope>NUCLEOTIDE SEQUENCE [LARGE SCALE GENOMIC DNA]</scope>
    <source>
        <strain evidence="2 3">EG49</strain>
    </source>
</reference>
<sequence>MDDRGTLSIDPVVVRKIAEHAADAAPGTTAVKRKLIGSHGATATVDGTGDTVSLRVDLALHYPAAVRQVVADVRAAVTGEVERITSYRVLGVDVTVSALLPEIRARVE</sequence>
<proteinExistence type="inferred from homology"/>
<evidence type="ECO:0000256" key="1">
    <source>
        <dbReference type="ARBA" id="ARBA00005721"/>
    </source>
</evidence>
<evidence type="ECO:0000313" key="2">
    <source>
        <dbReference type="EMBL" id="EWC61667.1"/>
    </source>
</evidence>